<accession>A0A511Z8W2</accession>
<dbReference type="RefSeq" id="WP_147058235.1">
    <property type="nucleotide sequence ID" value="NZ_BJYL01000029.1"/>
</dbReference>
<reference evidence="2 3" key="1">
    <citation type="submission" date="2019-07" db="EMBL/GenBank/DDBJ databases">
        <title>Whole genome shotgun sequence of Sporosarcina luteola NBRC 105378.</title>
        <authorList>
            <person name="Hosoyama A."/>
            <person name="Uohara A."/>
            <person name="Ohji S."/>
            <person name="Ichikawa N."/>
        </authorList>
    </citation>
    <scope>NUCLEOTIDE SEQUENCE [LARGE SCALE GENOMIC DNA]</scope>
    <source>
        <strain evidence="2 3">NBRC 105378</strain>
    </source>
</reference>
<evidence type="ECO:0000259" key="1">
    <source>
        <dbReference type="Pfam" id="PF12146"/>
    </source>
</evidence>
<keyword evidence="3" id="KW-1185">Reference proteome</keyword>
<dbReference type="InterPro" id="IPR051044">
    <property type="entry name" value="MAG_DAG_Lipase"/>
</dbReference>
<dbReference type="InterPro" id="IPR029058">
    <property type="entry name" value="AB_hydrolase_fold"/>
</dbReference>
<dbReference type="PANTHER" id="PTHR11614">
    <property type="entry name" value="PHOSPHOLIPASE-RELATED"/>
    <property type="match status" value="1"/>
</dbReference>
<dbReference type="SUPFAM" id="SSF53474">
    <property type="entry name" value="alpha/beta-Hydrolases"/>
    <property type="match status" value="1"/>
</dbReference>
<evidence type="ECO:0000313" key="3">
    <source>
        <dbReference type="Proteomes" id="UP000321901"/>
    </source>
</evidence>
<dbReference type="Pfam" id="PF12146">
    <property type="entry name" value="Hydrolase_4"/>
    <property type="match status" value="1"/>
</dbReference>
<dbReference type="EMBL" id="BJYL01000029">
    <property type="protein sequence ID" value="GEN83886.1"/>
    <property type="molecule type" value="Genomic_DNA"/>
</dbReference>
<comment type="caution">
    <text evidence="2">The sequence shown here is derived from an EMBL/GenBank/DDBJ whole genome shotgun (WGS) entry which is preliminary data.</text>
</comment>
<dbReference type="Gene3D" id="3.40.50.1820">
    <property type="entry name" value="alpha/beta hydrolase"/>
    <property type="match status" value="1"/>
</dbReference>
<feature type="domain" description="Serine aminopeptidase S33" evidence="1">
    <location>
        <begin position="9"/>
        <end position="239"/>
    </location>
</feature>
<dbReference type="Proteomes" id="UP000321901">
    <property type="component" value="Unassembled WGS sequence"/>
</dbReference>
<proteinExistence type="predicted"/>
<gene>
    <name evidence="2" type="primary">ytpA</name>
    <name evidence="2" type="ORF">SLU01_21980</name>
</gene>
<name>A0A511Z8W2_9BACL</name>
<organism evidence="2 3">
    <name type="scientific">Sporosarcina luteola</name>
    <dbReference type="NCBI Taxonomy" id="582850"/>
    <lineage>
        <taxon>Bacteria</taxon>
        <taxon>Bacillati</taxon>
        <taxon>Bacillota</taxon>
        <taxon>Bacilli</taxon>
        <taxon>Bacillales</taxon>
        <taxon>Caryophanaceae</taxon>
        <taxon>Sporosarcina</taxon>
    </lineage>
</organism>
<sequence>MWKWEAEGQPKAVIVIVHNAYEHHRRYAWLIQKLRNDGFHVVTSDLPGHGSDSGRRIHDESFESYVDHVKKMIEIALQDNLPLFVLGHGLGATIVMHILQREKLECAGFIFSSPWLSIKHQPTKFSGVLTKLSSSMKVNHDITIEMLTRNYDMYIEFQNDRDYSSTVVASWYREMLTMMKSIITHEESIYDVPILLHTGGQDKITDISIARKWLLNQQLSELHYKEWKHLYHDLYQEPEREEVYLYIESFMDNVLRSLGYIV</sequence>
<dbReference type="AlphaFoldDB" id="A0A511Z8W2"/>
<dbReference type="InterPro" id="IPR022742">
    <property type="entry name" value="Hydrolase_4"/>
</dbReference>
<protein>
    <submittedName>
        <fullName evidence="2">Phospholipase YtpA</fullName>
    </submittedName>
</protein>
<dbReference type="OrthoDB" id="9806902at2"/>
<evidence type="ECO:0000313" key="2">
    <source>
        <dbReference type="EMBL" id="GEN83886.1"/>
    </source>
</evidence>